<dbReference type="EMBL" id="JAVRJZ010000017">
    <property type="protein sequence ID" value="KAK2709633.1"/>
    <property type="molecule type" value="Genomic_DNA"/>
</dbReference>
<feature type="transmembrane region" description="Helical" evidence="11">
    <location>
        <begin position="288"/>
        <end position="308"/>
    </location>
</feature>
<dbReference type="Proteomes" id="UP001187531">
    <property type="component" value="Unassembled WGS sequence"/>
</dbReference>
<dbReference type="PANTHER" id="PTHR13929">
    <property type="entry name" value="1,4-DIHYDROXY-2-NAPHTHOATE OCTAPRENYLTRANSFERASE"/>
    <property type="match status" value="1"/>
</dbReference>
<proteinExistence type="inferred from homology"/>
<gene>
    <name evidence="12" type="ORF">QYM36_013338</name>
</gene>
<sequence length="311" mass="34059">MREMDLISKHLHFSHYVKLSSYVESLRPWSFSASLIPVLLGIAIAYKSTGAFSIVALLLTGLCAISVHGAGNIVNTYFDYIKGIDSKKSDDRTLVDQILSIDEIVALGAFLYGCGCIGFVLLTALSPAKVVHLALVYFGGLSSSFLYTGGIGLKYIALGDVLILIIFGPVTVLFSYLAQVGQIELATIYYAIPLALNTEAILHSNNTRDVKTDSKAGIVTLAILIGPGASILLFALLLFIPYIIFMVVSVHTCRWFLLPVLTMPYAFKLEREFRQVSMQDIPQKTAKLNFIFGILYVLAILMSDKSVLPFL</sequence>
<comment type="pathway">
    <text evidence="2">Quinol/quinone metabolism; menaquinone biosynthesis.</text>
</comment>
<evidence type="ECO:0000256" key="4">
    <source>
        <dbReference type="ARBA" id="ARBA00022428"/>
    </source>
</evidence>
<keyword evidence="7 11" id="KW-0812">Transmembrane</keyword>
<feature type="transmembrane region" description="Helical" evidence="11">
    <location>
        <begin position="155"/>
        <end position="177"/>
    </location>
</feature>
<dbReference type="AlphaFoldDB" id="A0AA88KW93"/>
<comment type="subcellular location">
    <subcellularLocation>
        <location evidence="1">Mitochondrion membrane</location>
        <topology evidence="1">Multi-pass membrane protein</topology>
    </subcellularLocation>
</comment>
<name>A0AA88KW93_ARTSF</name>
<evidence type="ECO:0000256" key="1">
    <source>
        <dbReference type="ARBA" id="ARBA00004225"/>
    </source>
</evidence>
<evidence type="ECO:0000256" key="3">
    <source>
        <dbReference type="ARBA" id="ARBA00005985"/>
    </source>
</evidence>
<feature type="transmembrane region" description="Helical" evidence="11">
    <location>
        <begin position="130"/>
        <end position="148"/>
    </location>
</feature>
<protein>
    <submittedName>
        <fullName evidence="12">Uncharacterized protein</fullName>
    </submittedName>
</protein>
<evidence type="ECO:0000313" key="12">
    <source>
        <dbReference type="EMBL" id="KAK2709633.1"/>
    </source>
</evidence>
<dbReference type="InterPro" id="IPR044878">
    <property type="entry name" value="UbiA_sf"/>
</dbReference>
<dbReference type="Pfam" id="PF01040">
    <property type="entry name" value="UbiA"/>
    <property type="match status" value="1"/>
</dbReference>
<feature type="transmembrane region" description="Helical" evidence="11">
    <location>
        <begin position="99"/>
        <end position="124"/>
    </location>
</feature>
<dbReference type="InterPro" id="IPR000537">
    <property type="entry name" value="UbiA_prenyltransferase"/>
</dbReference>
<evidence type="ECO:0000256" key="11">
    <source>
        <dbReference type="SAM" id="Phobius"/>
    </source>
</evidence>
<keyword evidence="4" id="KW-0474">Menaquinone biosynthesis</keyword>
<feature type="transmembrane region" description="Helical" evidence="11">
    <location>
        <begin position="28"/>
        <end position="46"/>
    </location>
</feature>
<dbReference type="GO" id="GO:0031966">
    <property type="term" value="C:mitochondrial membrane"/>
    <property type="evidence" value="ECO:0007669"/>
    <property type="project" value="UniProtKB-SubCell"/>
</dbReference>
<feature type="transmembrane region" description="Helical" evidence="11">
    <location>
        <begin position="216"/>
        <end position="237"/>
    </location>
</feature>
<evidence type="ECO:0000256" key="8">
    <source>
        <dbReference type="ARBA" id="ARBA00022989"/>
    </source>
</evidence>
<keyword evidence="13" id="KW-1185">Reference proteome</keyword>
<keyword evidence="10 11" id="KW-0472">Membrane</keyword>
<evidence type="ECO:0000256" key="9">
    <source>
        <dbReference type="ARBA" id="ARBA00023128"/>
    </source>
</evidence>
<comment type="caution">
    <text evidence="12">The sequence shown here is derived from an EMBL/GenBank/DDBJ whole genome shotgun (WGS) entry which is preliminary data.</text>
</comment>
<keyword evidence="5" id="KW-0637">Prenyltransferase</keyword>
<dbReference type="FunFam" id="1.10.357.140:FF:000005">
    <property type="entry name" value="UbiA prenyltransferase domain-containing protein 1"/>
    <property type="match status" value="1"/>
</dbReference>
<keyword evidence="6" id="KW-0808">Transferase</keyword>
<comment type="similarity">
    <text evidence="3">Belongs to the UbiA prenyltransferase family.</text>
</comment>
<dbReference type="GO" id="GO:0005783">
    <property type="term" value="C:endoplasmic reticulum"/>
    <property type="evidence" value="ECO:0007669"/>
    <property type="project" value="TreeGrafter"/>
</dbReference>
<dbReference type="PANTHER" id="PTHR13929:SF0">
    <property type="entry name" value="UBIA PRENYLTRANSFERASE DOMAIN-CONTAINING PROTEIN 1"/>
    <property type="match status" value="1"/>
</dbReference>
<evidence type="ECO:0000256" key="10">
    <source>
        <dbReference type="ARBA" id="ARBA00023136"/>
    </source>
</evidence>
<evidence type="ECO:0000256" key="2">
    <source>
        <dbReference type="ARBA" id="ARBA00004863"/>
    </source>
</evidence>
<dbReference type="GO" id="GO:0042371">
    <property type="term" value="P:vitamin K biosynthetic process"/>
    <property type="evidence" value="ECO:0007669"/>
    <property type="project" value="TreeGrafter"/>
</dbReference>
<dbReference type="CDD" id="cd13962">
    <property type="entry name" value="PT_UbiA_UBIAD1"/>
    <property type="match status" value="1"/>
</dbReference>
<reference evidence="12" key="1">
    <citation type="submission" date="2023-07" db="EMBL/GenBank/DDBJ databases">
        <title>Chromosome-level genome assembly of Artemia franciscana.</title>
        <authorList>
            <person name="Jo E."/>
        </authorList>
    </citation>
    <scope>NUCLEOTIDE SEQUENCE</scope>
    <source>
        <tissue evidence="12">Whole body</tissue>
    </source>
</reference>
<dbReference type="GO" id="GO:0009234">
    <property type="term" value="P:menaquinone biosynthetic process"/>
    <property type="evidence" value="ECO:0007669"/>
    <property type="project" value="UniProtKB-KW"/>
</dbReference>
<dbReference type="PIRSF" id="PIRSF005355">
    <property type="entry name" value="UBIAD1"/>
    <property type="match status" value="1"/>
</dbReference>
<keyword evidence="9" id="KW-0496">Mitochondrion</keyword>
<dbReference type="GO" id="GO:0004659">
    <property type="term" value="F:prenyltransferase activity"/>
    <property type="evidence" value="ECO:0007669"/>
    <property type="project" value="UniProtKB-KW"/>
</dbReference>
<accession>A0AA88KW93</accession>
<feature type="transmembrane region" description="Helical" evidence="11">
    <location>
        <begin position="52"/>
        <end position="78"/>
    </location>
</feature>
<evidence type="ECO:0000256" key="5">
    <source>
        <dbReference type="ARBA" id="ARBA00022602"/>
    </source>
</evidence>
<organism evidence="12 13">
    <name type="scientific">Artemia franciscana</name>
    <name type="common">Brine shrimp</name>
    <name type="synonym">Artemia sanfranciscana</name>
    <dbReference type="NCBI Taxonomy" id="6661"/>
    <lineage>
        <taxon>Eukaryota</taxon>
        <taxon>Metazoa</taxon>
        <taxon>Ecdysozoa</taxon>
        <taxon>Arthropoda</taxon>
        <taxon>Crustacea</taxon>
        <taxon>Branchiopoda</taxon>
        <taxon>Anostraca</taxon>
        <taxon>Artemiidae</taxon>
        <taxon>Artemia</taxon>
    </lineage>
</organism>
<dbReference type="InterPro" id="IPR026046">
    <property type="entry name" value="UBIAD1"/>
</dbReference>
<evidence type="ECO:0000313" key="13">
    <source>
        <dbReference type="Proteomes" id="UP001187531"/>
    </source>
</evidence>
<dbReference type="Gene3D" id="1.20.120.1780">
    <property type="entry name" value="UbiA prenyltransferase"/>
    <property type="match status" value="1"/>
</dbReference>
<keyword evidence="8 11" id="KW-1133">Transmembrane helix</keyword>
<dbReference type="Gene3D" id="1.10.357.140">
    <property type="entry name" value="UbiA prenyltransferase"/>
    <property type="match status" value="1"/>
</dbReference>
<feature type="transmembrane region" description="Helical" evidence="11">
    <location>
        <begin position="243"/>
        <end position="267"/>
    </location>
</feature>
<evidence type="ECO:0000256" key="6">
    <source>
        <dbReference type="ARBA" id="ARBA00022679"/>
    </source>
</evidence>
<evidence type="ECO:0000256" key="7">
    <source>
        <dbReference type="ARBA" id="ARBA00022692"/>
    </source>
</evidence>
<dbReference type="GO" id="GO:0000139">
    <property type="term" value="C:Golgi membrane"/>
    <property type="evidence" value="ECO:0007669"/>
    <property type="project" value="TreeGrafter"/>
</dbReference>